<protein>
    <submittedName>
        <fullName evidence="1">Uncharacterized protein</fullName>
    </submittedName>
</protein>
<dbReference type="AlphaFoldDB" id="A0A8J4FAS2"/>
<reference evidence="1" key="1">
    <citation type="journal article" date="2021" name="Proc. Natl. Acad. Sci. U.S.A.">
        <title>Three genomes in the algal genus Volvox reveal the fate of a haploid sex-determining region after a transition to homothallism.</title>
        <authorList>
            <person name="Yamamoto K."/>
            <person name="Hamaji T."/>
            <person name="Kawai-Toyooka H."/>
            <person name="Matsuzaki R."/>
            <person name="Takahashi F."/>
            <person name="Nishimura Y."/>
            <person name="Kawachi M."/>
            <person name="Noguchi H."/>
            <person name="Minakuchi Y."/>
            <person name="Umen J.G."/>
            <person name="Toyoda A."/>
            <person name="Nozaki H."/>
        </authorList>
    </citation>
    <scope>NUCLEOTIDE SEQUENCE</scope>
    <source>
        <strain evidence="1">NIES-3780</strain>
    </source>
</reference>
<proteinExistence type="predicted"/>
<feature type="non-terminal residue" evidence="1">
    <location>
        <position position="1"/>
    </location>
</feature>
<evidence type="ECO:0000313" key="1">
    <source>
        <dbReference type="EMBL" id="GIL67099.1"/>
    </source>
</evidence>
<dbReference type="Proteomes" id="UP000747399">
    <property type="component" value="Unassembled WGS sequence"/>
</dbReference>
<evidence type="ECO:0000313" key="2">
    <source>
        <dbReference type="Proteomes" id="UP000747399"/>
    </source>
</evidence>
<organism evidence="1 2">
    <name type="scientific">Volvox africanus</name>
    <dbReference type="NCBI Taxonomy" id="51714"/>
    <lineage>
        <taxon>Eukaryota</taxon>
        <taxon>Viridiplantae</taxon>
        <taxon>Chlorophyta</taxon>
        <taxon>core chlorophytes</taxon>
        <taxon>Chlorophyceae</taxon>
        <taxon>CS clade</taxon>
        <taxon>Chlamydomonadales</taxon>
        <taxon>Volvocaceae</taxon>
        <taxon>Volvox</taxon>
    </lineage>
</organism>
<keyword evidence="2" id="KW-1185">Reference proteome</keyword>
<name>A0A8J4FAS2_9CHLO</name>
<dbReference type="PANTHER" id="PTHR20961:SF124">
    <property type="entry name" value="GLYCOSYLTRANSFERASE"/>
    <property type="match status" value="1"/>
</dbReference>
<accession>A0A8J4FAS2</accession>
<dbReference type="GO" id="GO:0016757">
    <property type="term" value="F:glycosyltransferase activity"/>
    <property type="evidence" value="ECO:0007669"/>
    <property type="project" value="InterPro"/>
</dbReference>
<sequence>LIVNSAMPTRRPLLNSSFQISFNYNSGVSRHDSTHFRVKASLMIFIISLSQTTFCQKEDELCTPPSIDESVAPSDFCRVLRKVCFYQNALVSFDPSYSTSYDLATNRSELRQPLPYLPTWTSSWNIPGVLNTDAIVGNQEAYVLTLRPASRLDAALNLQHPQQQQQQQGPAFSRCTVPAVLLTDWPFNFGEFFANGASTADLLFRKLKMLPERDVTLALALPAGLSLMTFHQALLGHLSVRPVTTLERIAAEAEVAAVRGGGPHASSASSWSHDGVPRACFERVLVCKLQGTHQSSPLATAATVAAHLNNAANGGPLPYDPLGFGAVAGVTPEVAVSDVSGVGQRLPSASLLSDQDSTLRVAVEVRRGGVRTIRNLHQVVNECNNMEWKEVGGFDRVSCRPLVTYDTPQQSGTDRFRATVAAVRSVHVLVAVHGAGATNGFFLRPHGDTSAALLEVRPCGFGSIFPWWVDVHMAINLPRLGDEVRFHAYNIEDPTQCSPSDYEAAMLNSTRPVNIRAGGGHFMRDQHLTLRPDGLMAMLRHVASMLRNRQAYNTAKALGRLHGYALPGQEKGGGAWGSSGGVILGPLGLGNFSQHAASGAAEFILQPG</sequence>
<gene>
    <name evidence="1" type="ORF">Vafri_20541</name>
</gene>
<dbReference type="InterPro" id="IPR007657">
    <property type="entry name" value="Glycosyltransferase_61"/>
</dbReference>
<dbReference type="EMBL" id="BNCO01000094">
    <property type="protein sequence ID" value="GIL67099.1"/>
    <property type="molecule type" value="Genomic_DNA"/>
</dbReference>
<comment type="caution">
    <text evidence="1">The sequence shown here is derived from an EMBL/GenBank/DDBJ whole genome shotgun (WGS) entry which is preliminary data.</text>
</comment>
<dbReference type="PANTHER" id="PTHR20961">
    <property type="entry name" value="GLYCOSYLTRANSFERASE"/>
    <property type="match status" value="1"/>
</dbReference>